<reference evidence="3 4" key="1">
    <citation type="journal article" date="2019" name="Appl. Microbiol. Biotechnol.">
        <title>Genome sequence of Isaria javanica and comparative genome analysis insights into family S53 peptidase evolution in fungal entomopathogens.</title>
        <authorList>
            <person name="Lin R."/>
            <person name="Zhang X."/>
            <person name="Xin B."/>
            <person name="Zou M."/>
            <person name="Gao Y."/>
            <person name="Qin F."/>
            <person name="Hu Q."/>
            <person name="Xie B."/>
            <person name="Cheng X."/>
        </authorList>
    </citation>
    <scope>NUCLEOTIDE SEQUENCE [LARGE SCALE GENOMIC DNA]</scope>
    <source>
        <strain evidence="3 4">IJ1G</strain>
    </source>
</reference>
<dbReference type="GO" id="GO:0005506">
    <property type="term" value="F:iron ion binding"/>
    <property type="evidence" value="ECO:0007669"/>
    <property type="project" value="InterPro"/>
</dbReference>
<feature type="signal peptide" evidence="2">
    <location>
        <begin position="1"/>
        <end position="20"/>
    </location>
</feature>
<evidence type="ECO:0000313" key="4">
    <source>
        <dbReference type="Proteomes" id="UP000315783"/>
    </source>
</evidence>
<gene>
    <name evidence="3" type="ORF">IF1G_03610</name>
</gene>
<keyword evidence="3" id="KW-0560">Oxidoreductase</keyword>
<accession>A0A545V822</accession>
<evidence type="ECO:0000256" key="1">
    <source>
        <dbReference type="SAM" id="MobiDB-lite"/>
    </source>
</evidence>
<dbReference type="EMBL" id="SPUK01000004">
    <property type="protein sequence ID" value="TQV97867.1"/>
    <property type="molecule type" value="Genomic_DNA"/>
</dbReference>
<protein>
    <submittedName>
        <fullName evidence="3">Extracellular dioxygenase</fullName>
    </submittedName>
</protein>
<keyword evidence="4" id="KW-1185">Reference proteome</keyword>
<dbReference type="PANTHER" id="PTHR34315">
    <property type="match status" value="1"/>
</dbReference>
<sequence>MYTSLLSLALGLAAIPLVAGHPGEDHHAEAMKRRAYLQDNHANLDHCEAELEASGVTARAIERRENLIHHIRKKRGLDSNGDDSGHVARSYDIEINESATFKSNGSCVLSPEEILGPYYVAGEYIRSNIVENQKGVPLHLDISFIDVNTCRPLANTYTDIWQANATGVYGGVVQEGFEDRNDPWEATWGLTWLRGIQKSGVDGAVHFETIFPGHYEGRAIHIHVLTHPNAKPLPNNTIIDDHASHVGQMYFDQGLIDQVERVAPYNTNKQPRTSNNQDWILQEDIRAGGHPFIQVKKIGTRLEDGLIGWINFGVNGRKDKKQQPITTYHPRPTKAADACS</sequence>
<dbReference type="InterPro" id="IPR015889">
    <property type="entry name" value="Intradiol_dOase_core"/>
</dbReference>
<dbReference type="GO" id="GO:0016702">
    <property type="term" value="F:oxidoreductase activity, acting on single donors with incorporation of molecular oxygen, incorporation of two atoms of oxygen"/>
    <property type="evidence" value="ECO:0007669"/>
    <property type="project" value="InterPro"/>
</dbReference>
<name>A0A545V822_9HYPO</name>
<keyword evidence="2" id="KW-0732">Signal</keyword>
<dbReference type="Gene3D" id="2.60.130.10">
    <property type="entry name" value="Aromatic compound dioxygenase"/>
    <property type="match status" value="1"/>
</dbReference>
<dbReference type="STRING" id="43265.A0A545V822"/>
<evidence type="ECO:0000256" key="2">
    <source>
        <dbReference type="SAM" id="SignalP"/>
    </source>
</evidence>
<dbReference type="CDD" id="cd03457">
    <property type="entry name" value="intradiol_dioxygenase_like"/>
    <property type="match status" value="1"/>
</dbReference>
<feature type="region of interest" description="Disordered" evidence="1">
    <location>
        <begin position="320"/>
        <end position="340"/>
    </location>
</feature>
<dbReference type="PANTHER" id="PTHR34315:SF1">
    <property type="entry name" value="INTRADIOL RING-CLEAVAGE DIOXYGENASES DOMAIN-CONTAINING PROTEIN-RELATED"/>
    <property type="match status" value="1"/>
</dbReference>
<keyword evidence="3" id="KW-0223">Dioxygenase</keyword>
<organism evidence="3 4">
    <name type="scientific">Cordyceps javanica</name>
    <dbReference type="NCBI Taxonomy" id="43265"/>
    <lineage>
        <taxon>Eukaryota</taxon>
        <taxon>Fungi</taxon>
        <taxon>Dikarya</taxon>
        <taxon>Ascomycota</taxon>
        <taxon>Pezizomycotina</taxon>
        <taxon>Sordariomycetes</taxon>
        <taxon>Hypocreomycetidae</taxon>
        <taxon>Hypocreales</taxon>
        <taxon>Cordycipitaceae</taxon>
        <taxon>Cordyceps</taxon>
    </lineage>
</organism>
<comment type="caution">
    <text evidence="3">The sequence shown here is derived from an EMBL/GenBank/DDBJ whole genome shotgun (WGS) entry which is preliminary data.</text>
</comment>
<dbReference type="OrthoDB" id="121380at2759"/>
<feature type="chain" id="PRO_5022198063" evidence="2">
    <location>
        <begin position="21"/>
        <end position="340"/>
    </location>
</feature>
<proteinExistence type="predicted"/>
<dbReference type="AlphaFoldDB" id="A0A545V822"/>
<dbReference type="SUPFAM" id="SSF49482">
    <property type="entry name" value="Aromatic compound dioxygenase"/>
    <property type="match status" value="1"/>
</dbReference>
<dbReference type="Proteomes" id="UP000315783">
    <property type="component" value="Unassembled WGS sequence"/>
</dbReference>
<evidence type="ECO:0000313" key="3">
    <source>
        <dbReference type="EMBL" id="TQV97867.1"/>
    </source>
</evidence>